<reference evidence="3 4" key="1">
    <citation type="journal article" date="2011" name="Front. Microbiol.">
        <title>Genomic signatures of strain selection and enhancement in Bacillus atrophaeus var. globigii, a historical biowarfare simulant.</title>
        <authorList>
            <person name="Gibbons H.S."/>
            <person name="Broomall S.M."/>
            <person name="McNew L.A."/>
            <person name="Daligault H."/>
            <person name="Chapman C."/>
            <person name="Bruce D."/>
            <person name="Karavis M."/>
            <person name="Krepps M."/>
            <person name="McGregor P.A."/>
            <person name="Hong C."/>
            <person name="Park K.H."/>
            <person name="Akmal A."/>
            <person name="Feldman A."/>
            <person name="Lin J.S."/>
            <person name="Chang W.E."/>
            <person name="Higgs B.W."/>
            <person name="Demirev P."/>
            <person name="Lindquist J."/>
            <person name="Liem A."/>
            <person name="Fochler E."/>
            <person name="Read T.D."/>
            <person name="Tapia R."/>
            <person name="Johnson S."/>
            <person name="Bishop-Lilly K.A."/>
            <person name="Detter C."/>
            <person name="Han C."/>
            <person name="Sozhamannan S."/>
            <person name="Rosenzweig C.N."/>
            <person name="Skowronski E.W."/>
        </authorList>
    </citation>
    <scope>NUCLEOTIDE SEQUENCE [LARGE SCALE GENOMIC DNA]</scope>
    <source>
        <strain evidence="3 4">GYP-17</strain>
    </source>
</reference>
<dbReference type="GO" id="GO:0005886">
    <property type="term" value="C:plasma membrane"/>
    <property type="evidence" value="ECO:0007669"/>
    <property type="project" value="TreeGrafter"/>
</dbReference>
<dbReference type="SMART" id="SM00065">
    <property type="entry name" value="GAF"/>
    <property type="match status" value="1"/>
</dbReference>
<proteinExistence type="predicted"/>
<dbReference type="SUPFAM" id="SSF55073">
    <property type="entry name" value="Nucleotide cyclase"/>
    <property type="match status" value="1"/>
</dbReference>
<dbReference type="InterPro" id="IPR029787">
    <property type="entry name" value="Nucleotide_cyclase"/>
</dbReference>
<keyword evidence="4" id="KW-1185">Reference proteome</keyword>
<dbReference type="SMART" id="SM00267">
    <property type="entry name" value="GGDEF"/>
    <property type="match status" value="1"/>
</dbReference>
<feature type="domain" description="GGDEF" evidence="2">
    <location>
        <begin position="373"/>
        <end position="507"/>
    </location>
</feature>
<sequence>MGRLLPEHAALVALIDALPVAVFYAQTDSTPPNTANYYCNQTASDMFGLSDQSELGQQIEALEFSVDHDLVSAPNPTRPIASPLLAGLRGEYIERRDLVFKQLPLNMQSVSLDTPSGSIHAIFIQPRDHRLFRHGGQPLDTLTSEISLRDLIAFDKLISELSTKLINAQGEDAERHIQNALGALGQFCQADRTYVFLFDYDFSAMSNTHEWVRDGVTSHIDDLQNVPKEALPWFFETIEQEGLFVVHDTRAIPERGAAEQEEFDREDIRSVLCVGMYAAGELIGFVGCDMVARLRHWSEADIRRFKLVGEMIANAIQNQRFYSSLQTSQEQLIAANDALRELALRDGLTGLANRRQFTERLSEEIARSRRQGFPLTVALFDLDAFRKYNEHHGLQAGDGLLQRLAERLKTHFRRHGELVARYDGAQFAVLIPHVEFHLAQLRATSFLDVLQGMAIEHLGVQEGQVTISAGVAGLSAQSSPEELIAAAENALNMAKSKGRNQVYPSPQ</sequence>
<evidence type="ECO:0000313" key="3">
    <source>
        <dbReference type="EMBL" id="RUO30515.1"/>
    </source>
</evidence>
<accession>A0A432WDM4</accession>
<dbReference type="Pfam" id="PF00990">
    <property type="entry name" value="GGDEF"/>
    <property type="match status" value="1"/>
</dbReference>
<dbReference type="Pfam" id="PF01590">
    <property type="entry name" value="GAF"/>
    <property type="match status" value="1"/>
</dbReference>
<gene>
    <name evidence="3" type="ORF">CWE11_09100</name>
</gene>
<dbReference type="PROSITE" id="PS50887">
    <property type="entry name" value="GGDEF"/>
    <property type="match status" value="1"/>
</dbReference>
<dbReference type="InterPro" id="IPR050469">
    <property type="entry name" value="Diguanylate_Cyclase"/>
</dbReference>
<dbReference type="InterPro" id="IPR043128">
    <property type="entry name" value="Rev_trsase/Diguanyl_cyclase"/>
</dbReference>
<name>A0A432WDM4_9GAMM</name>
<dbReference type="GO" id="GO:1902201">
    <property type="term" value="P:negative regulation of bacterial-type flagellum-dependent cell motility"/>
    <property type="evidence" value="ECO:0007669"/>
    <property type="project" value="TreeGrafter"/>
</dbReference>
<dbReference type="GO" id="GO:0052621">
    <property type="term" value="F:diguanylate cyclase activity"/>
    <property type="evidence" value="ECO:0007669"/>
    <property type="project" value="UniProtKB-EC"/>
</dbReference>
<dbReference type="InterPro" id="IPR000160">
    <property type="entry name" value="GGDEF_dom"/>
</dbReference>
<evidence type="ECO:0000259" key="2">
    <source>
        <dbReference type="PROSITE" id="PS50887"/>
    </source>
</evidence>
<dbReference type="RefSeq" id="WP_126777303.1">
    <property type="nucleotide sequence ID" value="NZ_PIPM01000009.1"/>
</dbReference>
<dbReference type="SUPFAM" id="SSF55781">
    <property type="entry name" value="GAF domain-like"/>
    <property type="match status" value="1"/>
</dbReference>
<dbReference type="OrthoDB" id="9813903at2"/>
<dbReference type="CDD" id="cd01949">
    <property type="entry name" value="GGDEF"/>
    <property type="match status" value="1"/>
</dbReference>
<protein>
    <recommendedName>
        <fullName evidence="1">diguanylate cyclase</fullName>
        <ecNumber evidence="1">2.7.7.65</ecNumber>
    </recommendedName>
</protein>
<dbReference type="EMBL" id="PIPM01000009">
    <property type="protein sequence ID" value="RUO30515.1"/>
    <property type="molecule type" value="Genomic_DNA"/>
</dbReference>
<dbReference type="Gene3D" id="3.30.70.270">
    <property type="match status" value="1"/>
</dbReference>
<dbReference type="PANTHER" id="PTHR45138">
    <property type="entry name" value="REGULATORY COMPONENTS OF SENSORY TRANSDUCTION SYSTEM"/>
    <property type="match status" value="1"/>
</dbReference>
<dbReference type="Proteomes" id="UP000288405">
    <property type="component" value="Unassembled WGS sequence"/>
</dbReference>
<evidence type="ECO:0000313" key="4">
    <source>
        <dbReference type="Proteomes" id="UP000288405"/>
    </source>
</evidence>
<dbReference type="Gene3D" id="3.30.450.40">
    <property type="match status" value="1"/>
</dbReference>
<evidence type="ECO:0000256" key="1">
    <source>
        <dbReference type="ARBA" id="ARBA00012528"/>
    </source>
</evidence>
<dbReference type="NCBIfam" id="TIGR00254">
    <property type="entry name" value="GGDEF"/>
    <property type="match status" value="1"/>
</dbReference>
<comment type="caution">
    <text evidence="3">The sequence shown here is derived from an EMBL/GenBank/DDBJ whole genome shotgun (WGS) entry which is preliminary data.</text>
</comment>
<dbReference type="AlphaFoldDB" id="A0A432WDM4"/>
<dbReference type="InterPro" id="IPR029016">
    <property type="entry name" value="GAF-like_dom_sf"/>
</dbReference>
<dbReference type="EC" id="2.7.7.65" evidence="1"/>
<organism evidence="3 4">
    <name type="scientific">Aliidiomarina sanyensis</name>
    <dbReference type="NCBI Taxonomy" id="1249555"/>
    <lineage>
        <taxon>Bacteria</taxon>
        <taxon>Pseudomonadati</taxon>
        <taxon>Pseudomonadota</taxon>
        <taxon>Gammaproteobacteria</taxon>
        <taxon>Alteromonadales</taxon>
        <taxon>Idiomarinaceae</taxon>
        <taxon>Aliidiomarina</taxon>
    </lineage>
</organism>
<dbReference type="InterPro" id="IPR003018">
    <property type="entry name" value="GAF"/>
</dbReference>
<dbReference type="PANTHER" id="PTHR45138:SF24">
    <property type="entry name" value="DIGUANYLATE CYCLASE DGCC-RELATED"/>
    <property type="match status" value="1"/>
</dbReference>
<dbReference type="GO" id="GO:0043709">
    <property type="term" value="P:cell adhesion involved in single-species biofilm formation"/>
    <property type="evidence" value="ECO:0007669"/>
    <property type="project" value="TreeGrafter"/>
</dbReference>